<name>A0A6C0CE25_9ZZZZ</name>
<evidence type="ECO:0000313" key="1">
    <source>
        <dbReference type="EMBL" id="QHT02996.1"/>
    </source>
</evidence>
<protein>
    <submittedName>
        <fullName evidence="1">Uncharacterized protein</fullName>
    </submittedName>
</protein>
<sequence>MKSFENDYVKCNIDVDKNNVIITGYVKNYKNYKSLALMAPNPPDKITSYSGKDLPFPCEAIAFENTPNFKIIKDGVIDATFIYPNSYYSPDGLKKVVSPIIISLDAIKIIIQLDDHFVLKTLRDRKRGDPFFYSTRELMLPVGTAEQVMKNYSFAKLNFNIA</sequence>
<dbReference type="AlphaFoldDB" id="A0A6C0CE25"/>
<dbReference type="EMBL" id="MN739404">
    <property type="protein sequence ID" value="QHT02996.1"/>
    <property type="molecule type" value="Genomic_DNA"/>
</dbReference>
<accession>A0A6C0CE25</accession>
<proteinExistence type="predicted"/>
<organism evidence="1">
    <name type="scientific">viral metagenome</name>
    <dbReference type="NCBI Taxonomy" id="1070528"/>
    <lineage>
        <taxon>unclassified sequences</taxon>
        <taxon>metagenomes</taxon>
        <taxon>organismal metagenomes</taxon>
    </lineage>
</organism>
<reference evidence="1" key="1">
    <citation type="journal article" date="2020" name="Nature">
        <title>Giant virus diversity and host interactions through global metagenomics.</title>
        <authorList>
            <person name="Schulz F."/>
            <person name="Roux S."/>
            <person name="Paez-Espino D."/>
            <person name="Jungbluth S."/>
            <person name="Walsh D.A."/>
            <person name="Denef V.J."/>
            <person name="McMahon K.D."/>
            <person name="Konstantinidis K.T."/>
            <person name="Eloe-Fadrosh E.A."/>
            <person name="Kyrpides N.C."/>
            <person name="Woyke T."/>
        </authorList>
    </citation>
    <scope>NUCLEOTIDE SEQUENCE</scope>
    <source>
        <strain evidence="1">GVMAG-M-3300020727-4</strain>
    </source>
</reference>